<dbReference type="InterPro" id="IPR014962">
    <property type="entry name" value="YolD"/>
</dbReference>
<gene>
    <name evidence="1" type="primary">yolD</name>
    <name evidence="1" type="ORF">GCM10007063_04710</name>
</gene>
<dbReference type="Proteomes" id="UP000658382">
    <property type="component" value="Unassembled WGS sequence"/>
</dbReference>
<evidence type="ECO:0000313" key="1">
    <source>
        <dbReference type="EMBL" id="GGJ85267.1"/>
    </source>
</evidence>
<dbReference type="PANTHER" id="PTHR40051:SF1">
    <property type="entry name" value="YOLD-LIKE FAMILY PROTEIN"/>
    <property type="match status" value="1"/>
</dbReference>
<keyword evidence="2" id="KW-1185">Reference proteome</keyword>
<dbReference type="PANTHER" id="PTHR40051">
    <property type="entry name" value="IG HYPOTHETICAL 15966"/>
    <property type="match status" value="1"/>
</dbReference>
<evidence type="ECO:0000313" key="2">
    <source>
        <dbReference type="Proteomes" id="UP000658382"/>
    </source>
</evidence>
<accession>A0A917PND7</accession>
<sequence>MPRDRGSIKWASLMLPEHTELLKDMWLEDDIISKPVLDEQQIELLNGQLLEALERQSPVCLCVYDKGTITEWTGMINKLNSHTNTVILATSDQSVKKIAFSDIYQLVFNE</sequence>
<dbReference type="RefSeq" id="WP_188631457.1">
    <property type="nucleotide sequence ID" value="NZ_BMNQ01000003.1"/>
</dbReference>
<comment type="caution">
    <text evidence="1">The sequence shown here is derived from an EMBL/GenBank/DDBJ whole genome shotgun (WGS) entry which is preliminary data.</text>
</comment>
<reference evidence="1" key="2">
    <citation type="submission" date="2020-09" db="EMBL/GenBank/DDBJ databases">
        <authorList>
            <person name="Sun Q."/>
            <person name="Ohkuma M."/>
        </authorList>
    </citation>
    <scope>NUCLEOTIDE SEQUENCE</scope>
    <source>
        <strain evidence="1">JCM 12580</strain>
    </source>
</reference>
<protein>
    <recommendedName>
        <fullName evidence="3">YolD-like family protein</fullName>
    </recommendedName>
</protein>
<name>A0A917PND7_9BACI</name>
<organism evidence="1 2">
    <name type="scientific">Lentibacillus kapialis</name>
    <dbReference type="NCBI Taxonomy" id="340214"/>
    <lineage>
        <taxon>Bacteria</taxon>
        <taxon>Bacillati</taxon>
        <taxon>Bacillota</taxon>
        <taxon>Bacilli</taxon>
        <taxon>Bacillales</taxon>
        <taxon>Bacillaceae</taxon>
        <taxon>Lentibacillus</taxon>
    </lineage>
</organism>
<dbReference type="Pfam" id="PF08863">
    <property type="entry name" value="YolD"/>
    <property type="match status" value="1"/>
</dbReference>
<dbReference type="AlphaFoldDB" id="A0A917PND7"/>
<dbReference type="EMBL" id="BMNQ01000003">
    <property type="protein sequence ID" value="GGJ85267.1"/>
    <property type="molecule type" value="Genomic_DNA"/>
</dbReference>
<reference evidence="1" key="1">
    <citation type="journal article" date="2014" name="Int. J. Syst. Evol. Microbiol.">
        <title>Complete genome sequence of Corynebacterium casei LMG S-19264T (=DSM 44701T), isolated from a smear-ripened cheese.</title>
        <authorList>
            <consortium name="US DOE Joint Genome Institute (JGI-PGF)"/>
            <person name="Walter F."/>
            <person name="Albersmeier A."/>
            <person name="Kalinowski J."/>
            <person name="Ruckert C."/>
        </authorList>
    </citation>
    <scope>NUCLEOTIDE SEQUENCE</scope>
    <source>
        <strain evidence="1">JCM 12580</strain>
    </source>
</reference>
<evidence type="ECO:0008006" key="3">
    <source>
        <dbReference type="Google" id="ProtNLM"/>
    </source>
</evidence>
<proteinExistence type="predicted"/>